<sequence>FQWTPYEDPTIQTVIPDKFFQNLNIWHVKVPLVNYAIVEMHQSDRVLRQFEFRQPIPVAPEVLDDHYRINLRQLYTDWPRSWSHYIHMWKDRYNYIPTQEPIIIPELECVSEYIPWFRIHSKPYLLSKEKRRRQLRVQRERCDPLNPRRRDDDASPSTVPTQSPDPSPGLATAPIQSLGLTLQPTTPTK</sequence>
<name>A0A7J9CXN7_GOSGO</name>
<feature type="region of interest" description="Disordered" evidence="1">
    <location>
        <begin position="137"/>
        <end position="189"/>
    </location>
</feature>
<dbReference type="InterPro" id="IPR019557">
    <property type="entry name" value="AminoTfrase-like_pln_mobile"/>
</dbReference>
<accession>A0A7J9CXN7</accession>
<evidence type="ECO:0000313" key="3">
    <source>
        <dbReference type="EMBL" id="MBA0753074.1"/>
    </source>
</evidence>
<dbReference type="PANTHER" id="PTHR46033:SF8">
    <property type="entry name" value="PROTEIN MAINTENANCE OF MERISTEMS-LIKE"/>
    <property type="match status" value="1"/>
</dbReference>
<dbReference type="InterPro" id="IPR044824">
    <property type="entry name" value="MAIN-like"/>
</dbReference>
<evidence type="ECO:0000313" key="4">
    <source>
        <dbReference type="Proteomes" id="UP000593579"/>
    </source>
</evidence>
<dbReference type="GO" id="GO:0010073">
    <property type="term" value="P:meristem maintenance"/>
    <property type="evidence" value="ECO:0007669"/>
    <property type="project" value="InterPro"/>
</dbReference>
<evidence type="ECO:0000259" key="2">
    <source>
        <dbReference type="Pfam" id="PF10536"/>
    </source>
</evidence>
<feature type="compositionally biased region" description="Basic and acidic residues" evidence="1">
    <location>
        <begin position="137"/>
        <end position="153"/>
    </location>
</feature>
<feature type="non-terminal residue" evidence="3">
    <location>
        <position position="1"/>
    </location>
</feature>
<keyword evidence="4" id="KW-1185">Reference proteome</keyword>
<organism evidence="3 4">
    <name type="scientific">Gossypium gossypioides</name>
    <name type="common">Mexican cotton</name>
    <name type="synonym">Selera gossypioides</name>
    <dbReference type="NCBI Taxonomy" id="34282"/>
    <lineage>
        <taxon>Eukaryota</taxon>
        <taxon>Viridiplantae</taxon>
        <taxon>Streptophyta</taxon>
        <taxon>Embryophyta</taxon>
        <taxon>Tracheophyta</taxon>
        <taxon>Spermatophyta</taxon>
        <taxon>Magnoliopsida</taxon>
        <taxon>eudicotyledons</taxon>
        <taxon>Gunneridae</taxon>
        <taxon>Pentapetalae</taxon>
        <taxon>rosids</taxon>
        <taxon>malvids</taxon>
        <taxon>Malvales</taxon>
        <taxon>Malvaceae</taxon>
        <taxon>Malvoideae</taxon>
        <taxon>Gossypium</taxon>
    </lineage>
</organism>
<reference evidence="3 4" key="1">
    <citation type="journal article" date="2019" name="Genome Biol. Evol.">
        <title>Insights into the evolution of the New World diploid cottons (Gossypium, subgenus Houzingenia) based on genome sequencing.</title>
        <authorList>
            <person name="Grover C.E."/>
            <person name="Arick M.A. 2nd"/>
            <person name="Thrash A."/>
            <person name="Conover J.L."/>
            <person name="Sanders W.S."/>
            <person name="Peterson D.G."/>
            <person name="Frelichowski J.E."/>
            <person name="Scheffler J.A."/>
            <person name="Scheffler B.E."/>
            <person name="Wendel J.F."/>
        </authorList>
    </citation>
    <scope>NUCLEOTIDE SEQUENCE [LARGE SCALE GENOMIC DNA]</scope>
    <source>
        <strain evidence="3">5</strain>
        <tissue evidence="3">Leaf</tissue>
    </source>
</reference>
<dbReference type="AlphaFoldDB" id="A0A7J9CXN7"/>
<dbReference type="Pfam" id="PF10536">
    <property type="entry name" value="PMD"/>
    <property type="match status" value="1"/>
</dbReference>
<comment type="caution">
    <text evidence="3">The sequence shown here is derived from an EMBL/GenBank/DDBJ whole genome shotgun (WGS) entry which is preliminary data.</text>
</comment>
<feature type="compositionally biased region" description="Polar residues" evidence="1">
    <location>
        <begin position="174"/>
        <end position="189"/>
    </location>
</feature>
<protein>
    <recommendedName>
        <fullName evidence="2">Aminotransferase-like plant mobile domain-containing protein</fullName>
    </recommendedName>
</protein>
<dbReference type="PANTHER" id="PTHR46033">
    <property type="entry name" value="PROTEIN MAIN-LIKE 2"/>
    <property type="match status" value="1"/>
</dbReference>
<feature type="domain" description="Aminotransferase-like plant mobile" evidence="2">
    <location>
        <begin position="1"/>
        <end position="118"/>
    </location>
</feature>
<dbReference type="EMBL" id="JABEZY010085241">
    <property type="protein sequence ID" value="MBA0753074.1"/>
    <property type="molecule type" value="Genomic_DNA"/>
</dbReference>
<dbReference type="Proteomes" id="UP000593579">
    <property type="component" value="Unassembled WGS sequence"/>
</dbReference>
<feature type="compositionally biased region" description="Polar residues" evidence="1">
    <location>
        <begin position="155"/>
        <end position="164"/>
    </location>
</feature>
<dbReference type="OrthoDB" id="996079at2759"/>
<evidence type="ECO:0000256" key="1">
    <source>
        <dbReference type="SAM" id="MobiDB-lite"/>
    </source>
</evidence>
<gene>
    <name evidence="3" type="ORF">Gogos_019880</name>
</gene>
<proteinExistence type="predicted"/>